<accession>A0A084WS05</accession>
<evidence type="ECO:0000313" key="3">
    <source>
        <dbReference type="EnsemblMetazoa" id="ASIC021292-PA"/>
    </source>
</evidence>
<feature type="region of interest" description="Disordered" evidence="1">
    <location>
        <begin position="75"/>
        <end position="106"/>
    </location>
</feature>
<dbReference type="EMBL" id="ATLV01026299">
    <property type="status" value="NOT_ANNOTATED_CDS"/>
    <property type="molecule type" value="Genomic_DNA"/>
</dbReference>
<feature type="compositionally biased region" description="Basic and acidic residues" evidence="1">
    <location>
        <begin position="82"/>
        <end position="92"/>
    </location>
</feature>
<dbReference type="EMBL" id="KE525409">
    <property type="protein sequence ID" value="KFB52999.1"/>
    <property type="molecule type" value="Genomic_DNA"/>
</dbReference>
<protein>
    <submittedName>
        <fullName evidence="2 3">Uncharacterized protein</fullName>
    </submittedName>
</protein>
<evidence type="ECO:0000256" key="1">
    <source>
        <dbReference type="SAM" id="MobiDB-lite"/>
    </source>
</evidence>
<sequence length="106" mass="11906">MPPFECAGTRVFNDEGKRKARKLKTPQTPPRGVSRSVLENVGAGYKFDSLNYATCLVHSRTADICLAVSVRRRPPRNIQPEKGNRFRTRENLRASGANQRHVGRSV</sequence>
<dbReference type="Proteomes" id="UP000030765">
    <property type="component" value="Unassembled WGS sequence"/>
</dbReference>
<organism evidence="2">
    <name type="scientific">Anopheles sinensis</name>
    <name type="common">Mosquito</name>
    <dbReference type="NCBI Taxonomy" id="74873"/>
    <lineage>
        <taxon>Eukaryota</taxon>
        <taxon>Metazoa</taxon>
        <taxon>Ecdysozoa</taxon>
        <taxon>Arthropoda</taxon>
        <taxon>Hexapoda</taxon>
        <taxon>Insecta</taxon>
        <taxon>Pterygota</taxon>
        <taxon>Neoptera</taxon>
        <taxon>Endopterygota</taxon>
        <taxon>Diptera</taxon>
        <taxon>Nematocera</taxon>
        <taxon>Culicoidea</taxon>
        <taxon>Culicidae</taxon>
        <taxon>Anophelinae</taxon>
        <taxon>Anopheles</taxon>
    </lineage>
</organism>
<dbReference type="EnsemblMetazoa" id="ASIC021292-RA">
    <property type="protein sequence ID" value="ASIC021292-PA"/>
    <property type="gene ID" value="ASIC021292"/>
</dbReference>
<evidence type="ECO:0000313" key="4">
    <source>
        <dbReference type="Proteomes" id="UP000030765"/>
    </source>
</evidence>
<keyword evidence="4" id="KW-1185">Reference proteome</keyword>
<reference evidence="3" key="2">
    <citation type="submission" date="2020-05" db="UniProtKB">
        <authorList>
            <consortium name="EnsemblMetazoa"/>
        </authorList>
    </citation>
    <scope>IDENTIFICATION</scope>
</reference>
<evidence type="ECO:0000313" key="2">
    <source>
        <dbReference type="EMBL" id="KFB52999.1"/>
    </source>
</evidence>
<proteinExistence type="predicted"/>
<name>A0A084WS05_ANOSI</name>
<dbReference type="AlphaFoldDB" id="A0A084WS05"/>
<reference evidence="2 4" key="1">
    <citation type="journal article" date="2014" name="BMC Genomics">
        <title>Genome sequence of Anopheles sinensis provides insight into genetics basis of mosquito competence for malaria parasites.</title>
        <authorList>
            <person name="Zhou D."/>
            <person name="Zhang D."/>
            <person name="Ding G."/>
            <person name="Shi L."/>
            <person name="Hou Q."/>
            <person name="Ye Y."/>
            <person name="Xu Y."/>
            <person name="Zhou H."/>
            <person name="Xiong C."/>
            <person name="Li S."/>
            <person name="Yu J."/>
            <person name="Hong S."/>
            <person name="Yu X."/>
            <person name="Zou P."/>
            <person name="Chen C."/>
            <person name="Chang X."/>
            <person name="Wang W."/>
            <person name="Lv Y."/>
            <person name="Sun Y."/>
            <person name="Ma L."/>
            <person name="Shen B."/>
            <person name="Zhu C."/>
        </authorList>
    </citation>
    <scope>NUCLEOTIDE SEQUENCE [LARGE SCALE GENOMIC DNA]</scope>
</reference>
<dbReference type="VEuPathDB" id="VectorBase:ASIC021292"/>
<gene>
    <name evidence="2" type="ORF">ZHAS_00021292</name>
</gene>
<feature type="region of interest" description="Disordered" evidence="1">
    <location>
        <begin position="1"/>
        <end position="35"/>
    </location>
</feature>